<dbReference type="InterPro" id="IPR005693">
    <property type="entry name" value="Mce"/>
</dbReference>
<organism evidence="4 5">
    <name type="scientific">Williamsia phyllosphaerae</name>
    <dbReference type="NCBI Taxonomy" id="885042"/>
    <lineage>
        <taxon>Bacteria</taxon>
        <taxon>Bacillati</taxon>
        <taxon>Actinomycetota</taxon>
        <taxon>Actinomycetes</taxon>
        <taxon>Mycobacteriales</taxon>
        <taxon>Nocardiaceae</taxon>
        <taxon>Williamsia</taxon>
    </lineage>
</organism>
<protein>
    <submittedName>
        <fullName evidence="4">Mammalian cell entry protein</fullName>
    </submittedName>
</protein>
<comment type="caution">
    <text evidence="4">The sequence shown here is derived from an EMBL/GenBank/DDBJ whole genome shotgun (WGS) entry which is preliminary data.</text>
</comment>
<dbReference type="Pfam" id="PF02470">
    <property type="entry name" value="MlaD"/>
    <property type="match status" value="1"/>
</dbReference>
<evidence type="ECO:0000313" key="5">
    <source>
        <dbReference type="Proteomes" id="UP000632454"/>
    </source>
</evidence>
<dbReference type="InterPro" id="IPR024516">
    <property type="entry name" value="Mce_C"/>
</dbReference>
<dbReference type="PANTHER" id="PTHR33371">
    <property type="entry name" value="INTERMEMBRANE PHOSPHOLIPID TRANSPORT SYSTEM BINDING PROTEIN MLAD-RELATED"/>
    <property type="match status" value="1"/>
</dbReference>
<feature type="domain" description="Mce/MlaD" evidence="2">
    <location>
        <begin position="40"/>
        <end position="114"/>
    </location>
</feature>
<dbReference type="PANTHER" id="PTHR33371:SF16">
    <property type="entry name" value="MCE-FAMILY PROTEIN MCE3F"/>
    <property type="match status" value="1"/>
</dbReference>
<dbReference type="InterPro" id="IPR003399">
    <property type="entry name" value="Mce/MlaD"/>
</dbReference>
<feature type="transmembrane region" description="Helical" evidence="1">
    <location>
        <begin position="12"/>
        <end position="30"/>
    </location>
</feature>
<accession>A0ABQ1ULR1</accession>
<keyword evidence="1" id="KW-0472">Membrane</keyword>
<sequence>MTISRFVRIQLIIFSIITVVSLIAVSVFYIQVPALFGIGRYTVKVDLPSTGGIYQNANVTYRGVTVGKVESVTLNSAGVRATLSIDSDRHIPQSSSASVQSVSAVGEQFVQFTPDPGSSERGNLTDGSVVRNGTVPVEVSTLLDQTNALLAKVQSTKLRRVMNEAFNAFNGSGEDLQRLLDSLTLFADEANKNSDQTVALIEQAAPLLETQTATVGAIRQWTSNVAQVTDQIRANDPELRDILSKGPGTTNQAQELFASMDQTLPLLFDNLATAGRTLAVYLPNLQQVMVLYPRLIQALITAVNTEDPRKGANVDFALGFQDPGTCTVGFLPASERRPASVTTARDLPPGLLCRVPQDSNVGVRGARNFPCAEFPGRRAATPAECATGYKPLAENVPFPQGLPGVRNLPDGQLTPATPSSFDGAPAVYGAAYDPVSGDAIGPDGKTYNVGSADGAAQGGTATWQGLITGTVK</sequence>
<keyword evidence="1" id="KW-0812">Transmembrane</keyword>
<feature type="domain" description="Mammalian cell entry C-terminal" evidence="3">
    <location>
        <begin position="122"/>
        <end position="294"/>
    </location>
</feature>
<evidence type="ECO:0000259" key="2">
    <source>
        <dbReference type="Pfam" id="PF02470"/>
    </source>
</evidence>
<proteinExistence type="predicted"/>
<keyword evidence="5" id="KW-1185">Reference proteome</keyword>
<evidence type="ECO:0000313" key="4">
    <source>
        <dbReference type="EMBL" id="GGF21813.1"/>
    </source>
</evidence>
<dbReference type="Pfam" id="PF11887">
    <property type="entry name" value="Mce4_CUP1"/>
    <property type="match status" value="1"/>
</dbReference>
<dbReference type="InterPro" id="IPR052336">
    <property type="entry name" value="MlaD_Phospholipid_Transporter"/>
</dbReference>
<evidence type="ECO:0000259" key="3">
    <source>
        <dbReference type="Pfam" id="PF11887"/>
    </source>
</evidence>
<dbReference type="NCBIfam" id="TIGR00996">
    <property type="entry name" value="Mtu_fam_mce"/>
    <property type="match status" value="1"/>
</dbReference>
<evidence type="ECO:0000256" key="1">
    <source>
        <dbReference type="SAM" id="Phobius"/>
    </source>
</evidence>
<dbReference type="Proteomes" id="UP000632454">
    <property type="component" value="Unassembled WGS sequence"/>
</dbReference>
<reference evidence="5" key="1">
    <citation type="journal article" date="2019" name="Int. J. Syst. Evol. Microbiol.">
        <title>The Global Catalogue of Microorganisms (GCM) 10K type strain sequencing project: providing services to taxonomists for standard genome sequencing and annotation.</title>
        <authorList>
            <consortium name="The Broad Institute Genomics Platform"/>
            <consortium name="The Broad Institute Genome Sequencing Center for Infectious Disease"/>
            <person name="Wu L."/>
            <person name="Ma J."/>
        </authorList>
    </citation>
    <scope>NUCLEOTIDE SEQUENCE [LARGE SCALE GENOMIC DNA]</scope>
    <source>
        <strain evidence="5">CCM 7855</strain>
    </source>
</reference>
<dbReference type="EMBL" id="BMCS01000001">
    <property type="protein sequence ID" value="GGF21813.1"/>
    <property type="molecule type" value="Genomic_DNA"/>
</dbReference>
<gene>
    <name evidence="4" type="ORF">GCM10007298_17210</name>
</gene>
<keyword evidence="1" id="KW-1133">Transmembrane helix</keyword>
<name>A0ABQ1ULR1_9NOCA</name>
<dbReference type="RefSeq" id="WP_188488731.1">
    <property type="nucleotide sequence ID" value="NZ_BMCS01000001.1"/>
</dbReference>